<dbReference type="Proteomes" id="UP000186559">
    <property type="component" value="Chromosome"/>
</dbReference>
<evidence type="ECO:0000313" key="2">
    <source>
        <dbReference type="EMBL" id="APX23386.1"/>
    </source>
</evidence>
<evidence type="ECO:0000256" key="1">
    <source>
        <dbReference type="ARBA" id="ARBA00022679"/>
    </source>
</evidence>
<dbReference type="PANTHER" id="PTHR12788">
    <property type="entry name" value="PROTEIN-TYROSINE SULFOTRANSFERASE 2"/>
    <property type="match status" value="1"/>
</dbReference>
<keyword evidence="1" id="KW-0808">Transferase</keyword>
<dbReference type="InterPro" id="IPR027417">
    <property type="entry name" value="P-loop_NTPase"/>
</dbReference>
<organism evidence="2 3">
    <name type="scientific">Salipiger profundus</name>
    <dbReference type="NCBI Taxonomy" id="1229727"/>
    <lineage>
        <taxon>Bacteria</taxon>
        <taxon>Pseudomonadati</taxon>
        <taxon>Pseudomonadota</taxon>
        <taxon>Alphaproteobacteria</taxon>
        <taxon>Rhodobacterales</taxon>
        <taxon>Roseobacteraceae</taxon>
        <taxon>Salipiger</taxon>
    </lineage>
</organism>
<accession>A0A1U7D5N5</accession>
<dbReference type="AlphaFoldDB" id="A0A1U7D5N5"/>
<evidence type="ECO:0000313" key="3">
    <source>
        <dbReference type="Proteomes" id="UP000186559"/>
    </source>
</evidence>
<sequence length="490" mass="54473">MLPLSPAMKTRLVQQAKAEMSRGRLPQARAALTQLAQADPANPEHPFQLSRIAFEEGDREACVSHLRRAVALAPNHAQLTQHAADRFRHFGLSDDALAAYDRLIAAGGNTLKPEADKAHYLQLLGRFDEAEKIFRRLIKRNPGQAQLYRIFLATKKLTPADPLIPAMERLWTRKDLPDTQRLHMGFALGKALDETGHAEKGFACIARANALQRAQAPYDPAAQDREFARVIAAQEGLTSPLSDGDGLSPRPVFVTGMPRSGTTLVERVIAAHGDVAAGGELGIALKQAYRLFGAGEAMRPLAEEPAEKIRRFAERYTTLARRDVPGDTPVITDKSILSYLILGLLHHALPGARVIVVRRDPRDIALSIYRNFFETGTHRYGNDLADIAHAIKRFNRTVAHWKAALTGVIHEVRYEALVADPEPQSRALVAAAGLDWQDACLEFYRQTDAVKTLSVSQVRQPIYRSSAQAWTRFERELKPFFDAWGDEPWD</sequence>
<dbReference type="Gene3D" id="3.40.50.300">
    <property type="entry name" value="P-loop containing nucleotide triphosphate hydrolases"/>
    <property type="match status" value="1"/>
</dbReference>
<dbReference type="InterPro" id="IPR019734">
    <property type="entry name" value="TPR_rpt"/>
</dbReference>
<dbReference type="InterPro" id="IPR011990">
    <property type="entry name" value="TPR-like_helical_dom_sf"/>
</dbReference>
<dbReference type="SUPFAM" id="SSF52540">
    <property type="entry name" value="P-loop containing nucleoside triphosphate hydrolases"/>
    <property type="match status" value="1"/>
</dbReference>
<dbReference type="STRING" id="1229727.Ga0080559_TMP2590"/>
<dbReference type="RefSeq" id="WP_076623452.1">
    <property type="nucleotide sequence ID" value="NZ_BMEW01000013.1"/>
</dbReference>
<dbReference type="Pfam" id="PF13432">
    <property type="entry name" value="TPR_16"/>
    <property type="match status" value="1"/>
</dbReference>
<dbReference type="InterPro" id="IPR026634">
    <property type="entry name" value="TPST-like"/>
</dbReference>
<dbReference type="KEGG" id="tpro:Ga0080559_TMP2590"/>
<dbReference type="SUPFAM" id="SSF48452">
    <property type="entry name" value="TPR-like"/>
    <property type="match status" value="1"/>
</dbReference>
<dbReference type="Gene3D" id="1.25.40.10">
    <property type="entry name" value="Tetratricopeptide repeat domain"/>
    <property type="match status" value="1"/>
</dbReference>
<dbReference type="PANTHER" id="PTHR12788:SF10">
    <property type="entry name" value="PROTEIN-TYROSINE SULFOTRANSFERASE"/>
    <property type="match status" value="1"/>
</dbReference>
<dbReference type="EMBL" id="CP014796">
    <property type="protein sequence ID" value="APX23386.1"/>
    <property type="molecule type" value="Genomic_DNA"/>
</dbReference>
<protein>
    <submittedName>
        <fullName evidence="2">Tetratricopeptide repeat protein</fullName>
    </submittedName>
</protein>
<dbReference type="GO" id="GO:0008476">
    <property type="term" value="F:protein-tyrosine sulfotransferase activity"/>
    <property type="evidence" value="ECO:0007669"/>
    <property type="project" value="InterPro"/>
</dbReference>
<keyword evidence="3" id="KW-1185">Reference proteome</keyword>
<reference evidence="2 3" key="1">
    <citation type="submission" date="2016-03" db="EMBL/GenBank/DDBJ databases">
        <title>Deep-sea bacteria in the southern Pacific.</title>
        <authorList>
            <person name="Tang K."/>
        </authorList>
    </citation>
    <scope>NUCLEOTIDE SEQUENCE [LARGE SCALE GENOMIC DNA]</scope>
    <source>
        <strain evidence="2 3">JLT2016</strain>
    </source>
</reference>
<proteinExistence type="predicted"/>
<gene>
    <name evidence="2" type="ORF">Ga0080559_TMP2590</name>
</gene>
<dbReference type="Pfam" id="PF13469">
    <property type="entry name" value="Sulfotransfer_3"/>
    <property type="match status" value="1"/>
</dbReference>
<dbReference type="OrthoDB" id="9800698at2"/>
<dbReference type="Pfam" id="PF13181">
    <property type="entry name" value="TPR_8"/>
    <property type="match status" value="1"/>
</dbReference>
<name>A0A1U7D5N5_9RHOB</name>